<evidence type="ECO:0000313" key="3">
    <source>
        <dbReference type="Proteomes" id="UP000050525"/>
    </source>
</evidence>
<protein>
    <submittedName>
        <fullName evidence="2">Uncharacterized protein</fullName>
    </submittedName>
</protein>
<dbReference type="EMBL" id="AKHW03006231">
    <property type="protein sequence ID" value="KYO22716.1"/>
    <property type="molecule type" value="Genomic_DNA"/>
</dbReference>
<evidence type="ECO:0000313" key="2">
    <source>
        <dbReference type="EMBL" id="KYO22716.1"/>
    </source>
</evidence>
<feature type="compositionally biased region" description="Basic and acidic residues" evidence="1">
    <location>
        <begin position="53"/>
        <end position="67"/>
    </location>
</feature>
<organism evidence="2 3">
    <name type="scientific">Alligator mississippiensis</name>
    <name type="common">American alligator</name>
    <dbReference type="NCBI Taxonomy" id="8496"/>
    <lineage>
        <taxon>Eukaryota</taxon>
        <taxon>Metazoa</taxon>
        <taxon>Chordata</taxon>
        <taxon>Craniata</taxon>
        <taxon>Vertebrata</taxon>
        <taxon>Euteleostomi</taxon>
        <taxon>Archelosauria</taxon>
        <taxon>Archosauria</taxon>
        <taxon>Crocodylia</taxon>
        <taxon>Alligatoridae</taxon>
        <taxon>Alligatorinae</taxon>
        <taxon>Alligator</taxon>
    </lineage>
</organism>
<comment type="caution">
    <text evidence="2">The sequence shown here is derived from an EMBL/GenBank/DDBJ whole genome shotgun (WGS) entry which is preliminary data.</text>
</comment>
<name>A0A151MDV6_ALLMI</name>
<sequence>MTHVTTATITFTLPEWKTDPIMDKKEEDCKSRGTRFLAKSGHYHEPHNNVSKETYEVEERKTEMNEH</sequence>
<evidence type="ECO:0000256" key="1">
    <source>
        <dbReference type="SAM" id="MobiDB-lite"/>
    </source>
</evidence>
<dbReference type="Proteomes" id="UP000050525">
    <property type="component" value="Unassembled WGS sequence"/>
</dbReference>
<accession>A0A151MDV6</accession>
<reference evidence="2 3" key="1">
    <citation type="journal article" date="2012" name="Genome Biol.">
        <title>Sequencing three crocodilian genomes to illuminate the evolution of archosaurs and amniotes.</title>
        <authorList>
            <person name="St John J.A."/>
            <person name="Braun E.L."/>
            <person name="Isberg S.R."/>
            <person name="Miles L.G."/>
            <person name="Chong A.Y."/>
            <person name="Gongora J."/>
            <person name="Dalzell P."/>
            <person name="Moran C."/>
            <person name="Bed'hom B."/>
            <person name="Abzhanov A."/>
            <person name="Burgess S.C."/>
            <person name="Cooksey A.M."/>
            <person name="Castoe T.A."/>
            <person name="Crawford N.G."/>
            <person name="Densmore L.D."/>
            <person name="Drew J.C."/>
            <person name="Edwards S.V."/>
            <person name="Faircloth B.C."/>
            <person name="Fujita M.K."/>
            <person name="Greenwold M.J."/>
            <person name="Hoffmann F.G."/>
            <person name="Howard J.M."/>
            <person name="Iguchi T."/>
            <person name="Janes D.E."/>
            <person name="Khan S.Y."/>
            <person name="Kohno S."/>
            <person name="de Koning A.J."/>
            <person name="Lance S.L."/>
            <person name="McCarthy F.M."/>
            <person name="McCormack J.E."/>
            <person name="Merchant M.E."/>
            <person name="Peterson D.G."/>
            <person name="Pollock D.D."/>
            <person name="Pourmand N."/>
            <person name="Raney B.J."/>
            <person name="Roessler K.A."/>
            <person name="Sanford J.R."/>
            <person name="Sawyer R.H."/>
            <person name="Schmidt C.J."/>
            <person name="Triplett E.W."/>
            <person name="Tuberville T.D."/>
            <person name="Venegas-Anaya M."/>
            <person name="Howard J.T."/>
            <person name="Jarvis E.D."/>
            <person name="Guillette L.J.Jr."/>
            <person name="Glenn T.C."/>
            <person name="Green R.E."/>
            <person name="Ray D.A."/>
        </authorList>
    </citation>
    <scope>NUCLEOTIDE SEQUENCE [LARGE SCALE GENOMIC DNA]</scope>
    <source>
        <strain evidence="2">KSC_2009_1</strain>
    </source>
</reference>
<gene>
    <name evidence="2" type="ORF">Y1Q_0003219</name>
</gene>
<proteinExistence type="predicted"/>
<feature type="region of interest" description="Disordered" evidence="1">
    <location>
        <begin position="37"/>
        <end position="67"/>
    </location>
</feature>
<keyword evidence="3" id="KW-1185">Reference proteome</keyword>
<dbReference type="AlphaFoldDB" id="A0A151MDV6"/>